<organism evidence="1 2">
    <name type="scientific">Armillaria ostoyae</name>
    <name type="common">Armillaria root rot fungus</name>
    <dbReference type="NCBI Taxonomy" id="47428"/>
    <lineage>
        <taxon>Eukaryota</taxon>
        <taxon>Fungi</taxon>
        <taxon>Dikarya</taxon>
        <taxon>Basidiomycota</taxon>
        <taxon>Agaricomycotina</taxon>
        <taxon>Agaricomycetes</taxon>
        <taxon>Agaricomycetidae</taxon>
        <taxon>Agaricales</taxon>
        <taxon>Marasmiineae</taxon>
        <taxon>Physalacriaceae</taxon>
        <taxon>Armillaria</taxon>
    </lineage>
</organism>
<dbReference type="EMBL" id="FUEG01000004">
    <property type="protein sequence ID" value="SJL03992.1"/>
    <property type="molecule type" value="Genomic_DNA"/>
</dbReference>
<evidence type="ECO:0000313" key="1">
    <source>
        <dbReference type="EMBL" id="SJL03992.1"/>
    </source>
</evidence>
<dbReference type="OMA" id="ADEWILQ"/>
<dbReference type="Proteomes" id="UP000219338">
    <property type="component" value="Unassembled WGS sequence"/>
</dbReference>
<dbReference type="PANTHER" id="PTHR43558:SF6">
    <property type="entry name" value="REDUCTASE, PUTATIVE (AFU_ORTHOLOGUE AFUA_3G10540)-RELATED"/>
    <property type="match status" value="1"/>
</dbReference>
<dbReference type="STRING" id="47428.A0A284R5K3"/>
<dbReference type="OrthoDB" id="539213at2759"/>
<dbReference type="AlphaFoldDB" id="A0A284R5K3"/>
<accession>A0A284R5K3</accession>
<dbReference type="InterPro" id="IPR053354">
    <property type="entry name" value="MGDG_epimerase"/>
</dbReference>
<proteinExistence type="predicted"/>
<sequence length="783" mass="89124">MSAIWAPKFNGRPVVATAASNSLRKLLVESWSKADAYELAEAVVQLQLKNWEESEQELKKKSDSLEILGLDFGRVQYQSALGEYPEKDSESIIEAVRESPTVDNGFLNDVWTWSRLPYSIRCAGLKAMAREGGGASSGDAREKKKSRVERQDELIADADEWILQNEGHLRFLSWKAKSSPNSWTYGLLRIEDLPTVLADGVCCALADNAALKITRSDVASLPGFTVLGEKRKPAVYIQPTIQAFKSSWDAMTDNVLRGLSWDNIFVAGGLIFGTLLTPQVPAGHPDVNKAEEWLASDIDLYIYGLSPKEANDKIRHVEDVYKSNLPAGSPFLVVRNSQTITFYSAWPRKRVQIVLKLMNSPREVLLNFDLDVCAAGYDGSNVWMLPRFVRAVETGTSIFTMDLINGHYLGDRKATRDQRVFKYANKGYGIRILPSYIASLSTYTSTQQTELISRGENLFPSPLTLQRLAKTSRKWTDQCIKRFLKRGHKNQPLYWPSHRYKPIETDSSRPAFTHALLESNMQRSSEPLGRSCLTGFSLFMRHVALWEEEVKGNIVIDDKYWAENTYGDGFARLSYDDSPEYEWDKSFTLESFRESIESFNEREAEGFMETYDYISESDITVSAARVTYGSSVNDVLTKEKNIQIPLILKKSFMDFANTTVLKALEEAGIKDCPPPLEALEKDHDGERAFLWQLNSVLNWQMIDRRIDEIREILWALHRANEQTQYEDRIYHVMEQISKRAIRTSVEEEMEAFVIWVGRKPYHLISRINAHFLVKGFNSMSLTG</sequence>
<gene>
    <name evidence="1" type="ORF">ARMOST_07349</name>
</gene>
<name>A0A284R5K3_ARMOS</name>
<dbReference type="PANTHER" id="PTHR43558">
    <property type="entry name" value="REDUCTASE, PUTATIVE (AFU_ORTHOLOGUE AFUA_3G10540)-RELATED"/>
    <property type="match status" value="1"/>
</dbReference>
<reference evidence="2" key="1">
    <citation type="journal article" date="2017" name="Nat. Ecol. Evol.">
        <title>Genome expansion and lineage-specific genetic innovations in the forest pathogenic fungi Armillaria.</title>
        <authorList>
            <person name="Sipos G."/>
            <person name="Prasanna A.N."/>
            <person name="Walter M.C."/>
            <person name="O'Connor E."/>
            <person name="Balint B."/>
            <person name="Krizsan K."/>
            <person name="Kiss B."/>
            <person name="Hess J."/>
            <person name="Varga T."/>
            <person name="Slot J."/>
            <person name="Riley R."/>
            <person name="Boka B."/>
            <person name="Rigling D."/>
            <person name="Barry K."/>
            <person name="Lee J."/>
            <person name="Mihaltcheva S."/>
            <person name="LaButti K."/>
            <person name="Lipzen A."/>
            <person name="Waldron R."/>
            <person name="Moloney N.M."/>
            <person name="Sperisen C."/>
            <person name="Kredics L."/>
            <person name="Vagvoelgyi C."/>
            <person name="Patrignani A."/>
            <person name="Fitzpatrick D."/>
            <person name="Nagy I."/>
            <person name="Doyle S."/>
            <person name="Anderson J.B."/>
            <person name="Grigoriev I.V."/>
            <person name="Gueldener U."/>
            <person name="Muensterkoetter M."/>
            <person name="Nagy L.G."/>
        </authorList>
    </citation>
    <scope>NUCLEOTIDE SEQUENCE [LARGE SCALE GENOMIC DNA]</scope>
    <source>
        <strain evidence="2">C18/9</strain>
    </source>
</reference>
<protein>
    <submittedName>
        <fullName evidence="1">Uncharacterized protein</fullName>
    </submittedName>
</protein>
<keyword evidence="2" id="KW-1185">Reference proteome</keyword>
<evidence type="ECO:0000313" key="2">
    <source>
        <dbReference type="Proteomes" id="UP000219338"/>
    </source>
</evidence>